<dbReference type="Pfam" id="PF02607">
    <property type="entry name" value="B12-binding_2"/>
    <property type="match status" value="1"/>
</dbReference>
<dbReference type="PANTHER" id="PTHR45833">
    <property type="entry name" value="METHIONINE SYNTHASE"/>
    <property type="match status" value="1"/>
</dbReference>
<accession>A0A6I2UXR6</accession>
<dbReference type="GO" id="GO:0050667">
    <property type="term" value="P:homocysteine metabolic process"/>
    <property type="evidence" value="ECO:0007669"/>
    <property type="project" value="TreeGrafter"/>
</dbReference>
<dbReference type="PANTHER" id="PTHR45833:SF1">
    <property type="entry name" value="METHIONINE SYNTHASE"/>
    <property type="match status" value="1"/>
</dbReference>
<dbReference type="InterPro" id="IPR050554">
    <property type="entry name" value="Met_Synthase/Corrinoid"/>
</dbReference>
<keyword evidence="6" id="KW-1185">Reference proteome</keyword>
<gene>
    <name evidence="5" type="ORF">FYJ78_08170</name>
</gene>
<comment type="caution">
    <text evidence="5">The sequence shown here is derived from an EMBL/GenBank/DDBJ whole genome shotgun (WGS) entry which is preliminary data.</text>
</comment>
<dbReference type="GO" id="GO:0031419">
    <property type="term" value="F:cobalamin binding"/>
    <property type="evidence" value="ECO:0007669"/>
    <property type="project" value="InterPro"/>
</dbReference>
<dbReference type="GO" id="GO:0008705">
    <property type="term" value="F:methionine synthase activity"/>
    <property type="evidence" value="ECO:0007669"/>
    <property type="project" value="TreeGrafter"/>
</dbReference>
<dbReference type="Gene3D" id="1.10.1240.10">
    <property type="entry name" value="Methionine synthase domain"/>
    <property type="match status" value="1"/>
</dbReference>
<proteinExistence type="predicted"/>
<dbReference type="GO" id="GO:0046653">
    <property type="term" value="P:tetrahydrofolate metabolic process"/>
    <property type="evidence" value="ECO:0007669"/>
    <property type="project" value="TreeGrafter"/>
</dbReference>
<keyword evidence="2" id="KW-0170">Cobalt</keyword>
<dbReference type="Proteomes" id="UP000430222">
    <property type="component" value="Unassembled WGS sequence"/>
</dbReference>
<dbReference type="GO" id="GO:0046872">
    <property type="term" value="F:metal ion binding"/>
    <property type="evidence" value="ECO:0007669"/>
    <property type="project" value="UniProtKB-KW"/>
</dbReference>
<dbReference type="GO" id="GO:0005829">
    <property type="term" value="C:cytosol"/>
    <property type="evidence" value="ECO:0007669"/>
    <property type="project" value="TreeGrafter"/>
</dbReference>
<dbReference type="EMBL" id="VUNL01000008">
    <property type="protein sequence ID" value="MSV25155.1"/>
    <property type="molecule type" value="Genomic_DNA"/>
</dbReference>
<evidence type="ECO:0000256" key="2">
    <source>
        <dbReference type="ARBA" id="ARBA00023285"/>
    </source>
</evidence>
<dbReference type="SUPFAM" id="SSF47644">
    <property type="entry name" value="Methionine synthase domain"/>
    <property type="match status" value="1"/>
</dbReference>
<dbReference type="InterPro" id="IPR036594">
    <property type="entry name" value="Meth_synthase_dom"/>
</dbReference>
<organism evidence="5 6">
    <name type="scientific">Selenomonas montiformis</name>
    <dbReference type="NCBI Taxonomy" id="2652285"/>
    <lineage>
        <taxon>Bacteria</taxon>
        <taxon>Bacillati</taxon>
        <taxon>Bacillota</taxon>
        <taxon>Negativicutes</taxon>
        <taxon>Selenomonadales</taxon>
        <taxon>Selenomonadaceae</taxon>
        <taxon>Selenomonas</taxon>
    </lineage>
</organism>
<dbReference type="InterPro" id="IPR003759">
    <property type="entry name" value="Cbl-bd_cap"/>
</dbReference>
<dbReference type="InterPro" id="IPR036724">
    <property type="entry name" value="Cobalamin-bd_sf"/>
</dbReference>
<evidence type="ECO:0000256" key="1">
    <source>
        <dbReference type="ARBA" id="ARBA00022723"/>
    </source>
</evidence>
<protein>
    <recommendedName>
        <fullName evidence="7">Cobalamin-binding protein</fullName>
    </recommendedName>
</protein>
<keyword evidence="1" id="KW-0479">Metal-binding</keyword>
<evidence type="ECO:0008006" key="7">
    <source>
        <dbReference type="Google" id="ProtNLM"/>
    </source>
</evidence>
<feature type="domain" description="B12-binding" evidence="3">
    <location>
        <begin position="117"/>
        <end position="248"/>
    </location>
</feature>
<evidence type="ECO:0000259" key="3">
    <source>
        <dbReference type="PROSITE" id="PS51332"/>
    </source>
</evidence>
<dbReference type="AlphaFoldDB" id="A0A6I2UXR6"/>
<dbReference type="InterPro" id="IPR006158">
    <property type="entry name" value="Cobalamin-bd"/>
</dbReference>
<dbReference type="SUPFAM" id="SSF52242">
    <property type="entry name" value="Cobalamin (vitamin B12)-binding domain"/>
    <property type="match status" value="1"/>
</dbReference>
<dbReference type="SMART" id="SM01018">
    <property type="entry name" value="B12-binding_2"/>
    <property type="match status" value="1"/>
</dbReference>
<evidence type="ECO:0000313" key="5">
    <source>
        <dbReference type="EMBL" id="MSV25155.1"/>
    </source>
</evidence>
<dbReference type="Gene3D" id="3.40.50.280">
    <property type="entry name" value="Cobalamin-binding domain"/>
    <property type="match status" value="1"/>
</dbReference>
<reference evidence="5 6" key="1">
    <citation type="submission" date="2019-08" db="EMBL/GenBank/DDBJ databases">
        <title>In-depth cultivation of the pig gut microbiome towards novel bacterial diversity and tailored functional studies.</title>
        <authorList>
            <person name="Wylensek D."/>
            <person name="Hitch T.C.A."/>
            <person name="Clavel T."/>
        </authorList>
    </citation>
    <scope>NUCLEOTIDE SEQUENCE [LARGE SCALE GENOMIC DNA]</scope>
    <source>
        <strain evidence="6">WCA-380-WT-3B3</strain>
    </source>
</reference>
<feature type="domain" description="B12-binding N-terminal" evidence="4">
    <location>
        <begin position="22"/>
        <end position="116"/>
    </location>
</feature>
<dbReference type="PROSITE" id="PS51337">
    <property type="entry name" value="B12_BINDING_NTER"/>
    <property type="match status" value="1"/>
</dbReference>
<evidence type="ECO:0000313" key="6">
    <source>
        <dbReference type="Proteomes" id="UP000430222"/>
    </source>
</evidence>
<sequence>MVAREPDSIVLSGFLCFSGSWEARLVMKTEGFRNMQAALTELDTDEAVRQAEYLYDAKVPLLEIIHSAVLPAAEKLSRDFDAGRLYIPQMLLAADVFETVLQVLSDDYQTEKETLAQGRIEVYTVSGDIHDIGKQLVTSVLRAHGFEVLDLGRSVSASEAIAQAKDWRAEVIIGFALMTSTVPEQRELMDLLREKEMRHDFEVLVGGRQISPAWARHIGADGYARDAAEAVRLTNEMVHGHRRERETHR</sequence>
<evidence type="ECO:0000259" key="4">
    <source>
        <dbReference type="PROSITE" id="PS51337"/>
    </source>
</evidence>
<dbReference type="Pfam" id="PF02310">
    <property type="entry name" value="B12-binding"/>
    <property type="match status" value="1"/>
</dbReference>
<name>A0A6I2UXR6_9FIRM</name>
<dbReference type="PROSITE" id="PS51332">
    <property type="entry name" value="B12_BINDING"/>
    <property type="match status" value="1"/>
</dbReference>